<dbReference type="HOGENOM" id="CLU_2969871_0_0_9"/>
<organism evidence="1 2">
    <name type="scientific">[Bacteroides] pectinophilus ATCC 43243</name>
    <dbReference type="NCBI Taxonomy" id="483218"/>
    <lineage>
        <taxon>Bacteria</taxon>
        <taxon>Bacillati</taxon>
        <taxon>Bacillota</taxon>
        <taxon>Clostridia</taxon>
        <taxon>Eubacteriales</taxon>
    </lineage>
</organism>
<reference evidence="1 2" key="1">
    <citation type="submission" date="2008-11" db="EMBL/GenBank/DDBJ databases">
        <title>Draft genome sequence of Bacteroides pectinophilus (ATCC 43243).</title>
        <authorList>
            <person name="Sudarsanam P."/>
            <person name="Ley R."/>
            <person name="Guruge J."/>
            <person name="Turnbaugh P.J."/>
            <person name="Mahowald M."/>
            <person name="Liep D."/>
            <person name="Gordon J."/>
        </authorList>
    </citation>
    <scope>NUCLEOTIDE SEQUENCE [LARGE SCALE GENOMIC DNA]</scope>
    <source>
        <strain evidence="1 2">ATCC 43243</strain>
    </source>
</reference>
<dbReference type="EMBL" id="ABVQ01000031">
    <property type="protein sequence ID" value="EEC58825.1"/>
    <property type="molecule type" value="Genomic_DNA"/>
</dbReference>
<evidence type="ECO:0000313" key="2">
    <source>
        <dbReference type="Proteomes" id="UP000003136"/>
    </source>
</evidence>
<dbReference type="Proteomes" id="UP000003136">
    <property type="component" value="Unassembled WGS sequence"/>
</dbReference>
<dbReference type="AlphaFoldDB" id="B7ANB4"/>
<protein>
    <submittedName>
        <fullName evidence="1">Uncharacterized protein</fullName>
    </submittedName>
</protein>
<evidence type="ECO:0000313" key="1">
    <source>
        <dbReference type="EMBL" id="EEC58825.1"/>
    </source>
</evidence>
<dbReference type="STRING" id="483218.BACPEC_00167"/>
<sequence length="58" mass="6626">MFKNTRPGEMARASSDLGTVEDRMIREDGESFIGLRESYIQAITIMNRNNGESFIELK</sequence>
<accession>B7ANB4</accession>
<comment type="caution">
    <text evidence="1">The sequence shown here is derived from an EMBL/GenBank/DDBJ whole genome shotgun (WGS) entry which is preliminary data.</text>
</comment>
<name>B7ANB4_9FIRM</name>
<reference evidence="1 2" key="2">
    <citation type="submission" date="2008-11" db="EMBL/GenBank/DDBJ databases">
        <authorList>
            <person name="Fulton L."/>
            <person name="Clifton S."/>
            <person name="Fulton B."/>
            <person name="Xu J."/>
            <person name="Minx P."/>
            <person name="Pepin K.H."/>
            <person name="Johnson M."/>
            <person name="Bhonagiri V."/>
            <person name="Nash W.E."/>
            <person name="Mardis E.R."/>
            <person name="Wilson R.K."/>
        </authorList>
    </citation>
    <scope>NUCLEOTIDE SEQUENCE [LARGE SCALE GENOMIC DNA]</scope>
    <source>
        <strain evidence="1 2">ATCC 43243</strain>
    </source>
</reference>
<keyword evidence="2" id="KW-1185">Reference proteome</keyword>
<proteinExistence type="predicted"/>
<gene>
    <name evidence="1" type="ORF">BACPEC_00167</name>
</gene>